<accession>A0ABD0NPB9</accession>
<feature type="non-terminal residue" evidence="1">
    <location>
        <position position="140"/>
    </location>
</feature>
<sequence length="140" mass="15428">MKLFLPEHGAHAPPFSPPPMVVQQEGKKEVPHVERKTVVHLCPQSTATWRGHLRLTSRECKFTLSLVARAYTTFGQIASALHAIAILQVYQAMVLKVLHEDVPNSEMMQELLSATGYALQATEVTAQALGRAMSTLVIQV</sequence>
<proteinExistence type="predicted"/>
<reference evidence="1 2" key="1">
    <citation type="submission" date="2024-05" db="EMBL/GenBank/DDBJ databases">
        <title>Genome sequencing and assembly of Indian major carp, Cirrhinus mrigala (Hamilton, 1822).</title>
        <authorList>
            <person name="Mohindra V."/>
            <person name="Chowdhury L.M."/>
            <person name="Lal K."/>
            <person name="Jena J.K."/>
        </authorList>
    </citation>
    <scope>NUCLEOTIDE SEQUENCE [LARGE SCALE GENOMIC DNA]</scope>
    <source>
        <strain evidence="1">CM1030</strain>
        <tissue evidence="1">Blood</tissue>
    </source>
</reference>
<dbReference type="Proteomes" id="UP001529510">
    <property type="component" value="Unassembled WGS sequence"/>
</dbReference>
<evidence type="ECO:0000313" key="1">
    <source>
        <dbReference type="EMBL" id="KAL0162183.1"/>
    </source>
</evidence>
<gene>
    <name evidence="1" type="ORF">M9458_041579</name>
</gene>
<name>A0ABD0NPB9_CIRMR</name>
<protein>
    <submittedName>
        <fullName evidence="1">Uncharacterized protein</fullName>
    </submittedName>
</protein>
<evidence type="ECO:0000313" key="2">
    <source>
        <dbReference type="Proteomes" id="UP001529510"/>
    </source>
</evidence>
<dbReference type="EMBL" id="JAMKFB020000021">
    <property type="protein sequence ID" value="KAL0162183.1"/>
    <property type="molecule type" value="Genomic_DNA"/>
</dbReference>
<keyword evidence="2" id="KW-1185">Reference proteome</keyword>
<dbReference type="AlphaFoldDB" id="A0ABD0NPB9"/>
<organism evidence="1 2">
    <name type="scientific">Cirrhinus mrigala</name>
    <name type="common">Mrigala</name>
    <dbReference type="NCBI Taxonomy" id="683832"/>
    <lineage>
        <taxon>Eukaryota</taxon>
        <taxon>Metazoa</taxon>
        <taxon>Chordata</taxon>
        <taxon>Craniata</taxon>
        <taxon>Vertebrata</taxon>
        <taxon>Euteleostomi</taxon>
        <taxon>Actinopterygii</taxon>
        <taxon>Neopterygii</taxon>
        <taxon>Teleostei</taxon>
        <taxon>Ostariophysi</taxon>
        <taxon>Cypriniformes</taxon>
        <taxon>Cyprinidae</taxon>
        <taxon>Labeoninae</taxon>
        <taxon>Labeonini</taxon>
        <taxon>Cirrhinus</taxon>
    </lineage>
</organism>
<comment type="caution">
    <text evidence="1">The sequence shown here is derived from an EMBL/GenBank/DDBJ whole genome shotgun (WGS) entry which is preliminary data.</text>
</comment>